<dbReference type="InterPro" id="IPR036259">
    <property type="entry name" value="MFS_trans_sf"/>
</dbReference>
<dbReference type="GO" id="GO:0022857">
    <property type="term" value="F:transmembrane transporter activity"/>
    <property type="evidence" value="ECO:0007669"/>
    <property type="project" value="InterPro"/>
</dbReference>
<accession>A0A0K8T7R1</accession>
<dbReference type="InterPro" id="IPR050549">
    <property type="entry name" value="MFS_Trehalose_Transporter"/>
</dbReference>
<proteinExistence type="predicted"/>
<feature type="transmembrane region" description="Helical" evidence="8">
    <location>
        <begin position="364"/>
        <end position="388"/>
    </location>
</feature>
<dbReference type="AlphaFoldDB" id="A0A0K8T7R1"/>
<keyword evidence="2" id="KW-0813">Transport</keyword>
<feature type="transmembrane region" description="Helical" evidence="8">
    <location>
        <begin position="305"/>
        <end position="323"/>
    </location>
</feature>
<dbReference type="InterPro" id="IPR020846">
    <property type="entry name" value="MFS_dom"/>
</dbReference>
<dbReference type="Gene3D" id="1.20.1250.20">
    <property type="entry name" value="MFS general substrate transporter like domains"/>
    <property type="match status" value="1"/>
</dbReference>
<feature type="transmembrane region" description="Helical" evidence="8">
    <location>
        <begin position="28"/>
        <end position="50"/>
    </location>
</feature>
<feature type="transmembrane region" description="Helical" evidence="8">
    <location>
        <begin position="99"/>
        <end position="119"/>
    </location>
</feature>
<evidence type="ECO:0000259" key="9">
    <source>
        <dbReference type="PROSITE" id="PS50850"/>
    </source>
</evidence>
<evidence type="ECO:0000256" key="5">
    <source>
        <dbReference type="ARBA" id="ARBA00022692"/>
    </source>
</evidence>
<dbReference type="Pfam" id="PF00083">
    <property type="entry name" value="Sugar_tr"/>
    <property type="match status" value="1"/>
</dbReference>
<evidence type="ECO:0000256" key="1">
    <source>
        <dbReference type="ARBA" id="ARBA00004651"/>
    </source>
</evidence>
<evidence type="ECO:0000256" key="8">
    <source>
        <dbReference type="SAM" id="Phobius"/>
    </source>
</evidence>
<dbReference type="FunFam" id="1.20.1250.20:FF:000218">
    <property type="entry name" value="facilitated trehalose transporter Tret1"/>
    <property type="match status" value="1"/>
</dbReference>
<dbReference type="EMBL" id="GBRD01004253">
    <property type="protein sequence ID" value="JAG61568.1"/>
    <property type="molecule type" value="Transcribed_RNA"/>
</dbReference>
<evidence type="ECO:0000256" key="3">
    <source>
        <dbReference type="ARBA" id="ARBA00022475"/>
    </source>
</evidence>
<evidence type="ECO:0000256" key="2">
    <source>
        <dbReference type="ARBA" id="ARBA00022448"/>
    </source>
</evidence>
<feature type="transmembrane region" description="Helical" evidence="8">
    <location>
        <begin position="400"/>
        <end position="423"/>
    </location>
</feature>
<keyword evidence="6 8" id="KW-1133">Transmembrane helix</keyword>
<dbReference type="PANTHER" id="PTHR48021:SF47">
    <property type="entry name" value="GH17672P"/>
    <property type="match status" value="1"/>
</dbReference>
<keyword evidence="3" id="KW-1003">Cell membrane</keyword>
<dbReference type="InterPro" id="IPR005828">
    <property type="entry name" value="MFS_sugar_transport-like"/>
</dbReference>
<feature type="transmembrane region" description="Helical" evidence="8">
    <location>
        <begin position="264"/>
        <end position="285"/>
    </location>
</feature>
<feature type="transmembrane region" description="Helical" evidence="8">
    <location>
        <begin position="330"/>
        <end position="352"/>
    </location>
</feature>
<protein>
    <recommendedName>
        <fullName evidence="9">Major facilitator superfamily (MFS) profile domain-containing protein</fullName>
    </recommendedName>
</protein>
<feature type="transmembrane region" description="Helical" evidence="8">
    <location>
        <begin position="158"/>
        <end position="176"/>
    </location>
</feature>
<dbReference type="SUPFAM" id="SSF103473">
    <property type="entry name" value="MFS general substrate transporter"/>
    <property type="match status" value="1"/>
</dbReference>
<evidence type="ECO:0000256" key="6">
    <source>
        <dbReference type="ARBA" id="ARBA00022989"/>
    </source>
</evidence>
<evidence type="ECO:0000256" key="4">
    <source>
        <dbReference type="ARBA" id="ARBA00022597"/>
    </source>
</evidence>
<comment type="subcellular location">
    <subcellularLocation>
        <location evidence="1">Cell membrane</location>
        <topology evidence="1">Multi-pass membrane protein</topology>
    </subcellularLocation>
</comment>
<feature type="transmembrane region" description="Helical" evidence="8">
    <location>
        <begin position="182"/>
        <end position="203"/>
    </location>
</feature>
<dbReference type="PANTHER" id="PTHR48021">
    <property type="match status" value="1"/>
</dbReference>
<organism evidence="10">
    <name type="scientific">Lygus hesperus</name>
    <name type="common">Western plant bug</name>
    <dbReference type="NCBI Taxonomy" id="30085"/>
    <lineage>
        <taxon>Eukaryota</taxon>
        <taxon>Metazoa</taxon>
        <taxon>Ecdysozoa</taxon>
        <taxon>Arthropoda</taxon>
        <taxon>Hexapoda</taxon>
        <taxon>Insecta</taxon>
        <taxon>Pterygota</taxon>
        <taxon>Neoptera</taxon>
        <taxon>Paraneoptera</taxon>
        <taxon>Hemiptera</taxon>
        <taxon>Heteroptera</taxon>
        <taxon>Panheteroptera</taxon>
        <taxon>Cimicomorpha</taxon>
        <taxon>Miridae</taxon>
        <taxon>Mirini</taxon>
        <taxon>Lygus</taxon>
    </lineage>
</organism>
<dbReference type="GO" id="GO:0005886">
    <property type="term" value="C:plasma membrane"/>
    <property type="evidence" value="ECO:0007669"/>
    <property type="project" value="UniProtKB-SubCell"/>
</dbReference>
<keyword evidence="7 8" id="KW-0472">Membrane</keyword>
<keyword evidence="5 8" id="KW-0812">Transmembrane</keyword>
<name>A0A0K8T7R1_LYGHE</name>
<feature type="transmembrane region" description="Helical" evidence="8">
    <location>
        <begin position="429"/>
        <end position="452"/>
    </location>
</feature>
<feature type="transmembrane region" description="Helical" evidence="8">
    <location>
        <begin position="125"/>
        <end position="146"/>
    </location>
</feature>
<reference evidence="10" key="1">
    <citation type="submission" date="2014-09" db="EMBL/GenBank/DDBJ databases">
        <authorList>
            <person name="Magalhaes I.L.F."/>
            <person name="Oliveira U."/>
            <person name="Santos F.R."/>
            <person name="Vidigal T.H.D.A."/>
            <person name="Brescovit A.D."/>
            <person name="Santos A.J."/>
        </authorList>
    </citation>
    <scope>NUCLEOTIDE SEQUENCE</scope>
</reference>
<evidence type="ECO:0000313" key="10">
    <source>
        <dbReference type="EMBL" id="JAG61568.1"/>
    </source>
</evidence>
<sequence>MSESSEMLLDASEQPDAALPNSGLGRQIIATTFISLVTLNTGLATGWLSPMTLKLQSDDSPVGPLTKTQISYLATLPGYIGIFLSFFFGFVSKKFGRKWALVSIGVPSFVSGIIFTFATSVIELFVGRVLAGFTIVGGFNMCAMYVSEIVHSNIRGTLMTFCTFQVNIGVLLSNIFGNNLSYKAYNTFFIVLPIVYTILIFFLPESPHFLVDRSRHSEAHKSLLWLRGGNHEMARQELDTIKPRNDNVVHITFREAFKTKATKFALTVSMLAYLLQTLSGIHAVMNYAGLIFEESGSPLSPENSAILISSLTLASSLISLVLMDKTGRKLLLLLSFFGSSLTLAALSVFLYLKMVGVDVTSYLWVPIWSLGAYVIMHALGISPVPGILMNEISSPDVKPAISSIVSAAVLVTVIVVLQSFPFLDDNIGLYSAFALPAFFNFVGVFFTIFMVIETKGKSLIEIIDEINGVTRQPESRLEEDEPGR</sequence>
<feature type="transmembrane region" description="Helical" evidence="8">
    <location>
        <begin position="70"/>
        <end position="92"/>
    </location>
</feature>
<feature type="domain" description="Major facilitator superfamily (MFS) profile" evidence="9">
    <location>
        <begin position="30"/>
        <end position="455"/>
    </location>
</feature>
<dbReference type="PROSITE" id="PS50850">
    <property type="entry name" value="MFS"/>
    <property type="match status" value="1"/>
</dbReference>
<keyword evidence="4" id="KW-0762">Sugar transport</keyword>
<evidence type="ECO:0000256" key="7">
    <source>
        <dbReference type="ARBA" id="ARBA00023136"/>
    </source>
</evidence>